<dbReference type="SUPFAM" id="SSF53756">
    <property type="entry name" value="UDP-Glycosyltransferase/glycogen phosphorylase"/>
    <property type="match status" value="1"/>
</dbReference>
<dbReference type="CDD" id="cd03801">
    <property type="entry name" value="GT4_PimA-like"/>
    <property type="match status" value="1"/>
</dbReference>
<proteinExistence type="predicted"/>
<dbReference type="InterPro" id="IPR001296">
    <property type="entry name" value="Glyco_trans_1"/>
</dbReference>
<organism evidence="2 3">
    <name type="scientific">Mesobacillus zeae</name>
    <dbReference type="NCBI Taxonomy" id="1917180"/>
    <lineage>
        <taxon>Bacteria</taxon>
        <taxon>Bacillati</taxon>
        <taxon>Bacillota</taxon>
        <taxon>Bacilli</taxon>
        <taxon>Bacillales</taxon>
        <taxon>Bacillaceae</taxon>
        <taxon>Mesobacillus</taxon>
    </lineage>
</organism>
<feature type="domain" description="Glycosyl transferase family 1" evidence="1">
    <location>
        <begin position="206"/>
        <end position="364"/>
    </location>
</feature>
<accession>A0A398AYK1</accession>
<evidence type="ECO:0000259" key="1">
    <source>
        <dbReference type="Pfam" id="PF00534"/>
    </source>
</evidence>
<reference evidence="2 3" key="1">
    <citation type="submission" date="2018-08" db="EMBL/GenBank/DDBJ databases">
        <title>Bacillus jemisoniae sp. nov., Bacillus chryseoplanitiae sp. nov., Bacillus resnikiae sp. nov., and Bacillus frankliniae sp. nov., isolated from Viking spacecraft and associated surfaces.</title>
        <authorList>
            <person name="Seuylemezian A."/>
            <person name="Vaishampayan P."/>
        </authorList>
    </citation>
    <scope>NUCLEOTIDE SEQUENCE [LARGE SCALE GENOMIC DNA]</scope>
    <source>
        <strain evidence="2 3">JJ-247</strain>
    </source>
</reference>
<dbReference type="PANTHER" id="PTHR45947:SF15">
    <property type="entry name" value="TEICHURONIC ACID BIOSYNTHESIS GLYCOSYLTRANSFERASE TUAC-RELATED"/>
    <property type="match status" value="1"/>
</dbReference>
<dbReference type="InterPro" id="IPR050194">
    <property type="entry name" value="Glycosyltransferase_grp1"/>
</dbReference>
<dbReference type="EMBL" id="QWVT01000033">
    <property type="protein sequence ID" value="RID82652.1"/>
    <property type="molecule type" value="Genomic_DNA"/>
</dbReference>
<dbReference type="PANTHER" id="PTHR45947">
    <property type="entry name" value="SULFOQUINOVOSYL TRANSFERASE SQD2"/>
    <property type="match status" value="1"/>
</dbReference>
<dbReference type="AlphaFoldDB" id="A0A398AYK1"/>
<dbReference type="Gene3D" id="3.40.50.2000">
    <property type="entry name" value="Glycogen Phosphorylase B"/>
    <property type="match status" value="2"/>
</dbReference>
<dbReference type="GO" id="GO:0016757">
    <property type="term" value="F:glycosyltransferase activity"/>
    <property type="evidence" value="ECO:0007669"/>
    <property type="project" value="InterPro"/>
</dbReference>
<dbReference type="RefSeq" id="WP_119114268.1">
    <property type="nucleotide sequence ID" value="NZ_CBCSEO010000013.1"/>
</dbReference>
<keyword evidence="3" id="KW-1185">Reference proteome</keyword>
<gene>
    <name evidence="2" type="ORF">D1970_18125</name>
</gene>
<sequence length="398" mass="45828">MNLLVAADSLLFRTPDGKYWCKTIYGYNFWLRYLTEFENVAVVSRTKTASLIEVQGYLRVDGPNVSVLELPYMRGVKQYIANYFSFRKAAQRAVANAECALIRLPSVSADMVLSFYKKTGKPYALEVVADPYDAYSSNKIAQAMYTRKLKDAALQANGVSYVTKYYLQNNYPSYSRINGETNEYFESYFSTIDLPDSYFSTPRIFEKDKKKYTIIHTANSINNDIKGHETVIKVLKEIREKQYDVNVIFIGDGSKRSYYEQMAREMNISEFVTFTGLLSSSNEVRELLMEGDIFLFPSKAEGLPRAVIEAMAVGLPCISTPVNGIPELLNQEFLYDPLDVDGFVNKLITLFNSTSKLEEMSRENIEKAKEYSYDKLLEKRKQYYRKLRKLTENYNSKK</sequence>
<evidence type="ECO:0000313" key="3">
    <source>
        <dbReference type="Proteomes" id="UP000265816"/>
    </source>
</evidence>
<keyword evidence="2" id="KW-0808">Transferase</keyword>
<dbReference type="Pfam" id="PF00534">
    <property type="entry name" value="Glycos_transf_1"/>
    <property type="match status" value="1"/>
</dbReference>
<evidence type="ECO:0000313" key="2">
    <source>
        <dbReference type="EMBL" id="RID82652.1"/>
    </source>
</evidence>
<protein>
    <submittedName>
        <fullName evidence="2">Glycosyltransferase</fullName>
    </submittedName>
</protein>
<dbReference type="Proteomes" id="UP000265816">
    <property type="component" value="Unassembled WGS sequence"/>
</dbReference>
<name>A0A398AYK1_9BACI</name>
<comment type="caution">
    <text evidence="2">The sequence shown here is derived from an EMBL/GenBank/DDBJ whole genome shotgun (WGS) entry which is preliminary data.</text>
</comment>
<dbReference type="OrthoDB" id="9813638at2"/>